<sequence>MEAPRQLQDHHDEAHHDLPSEPGPNPIGKACNFCRISHTACGPERPCRRCIKIGKAHLCSDVQMRKRGRPRKTDPRYRPRDRKAAAAAAASSSSSTSYVAPPDNSTDDRHRMTVAVHPNGAGTDPGHQQRATHPGHYDTGVPLYFTSPDSSQRELSSDDDDNGSDDNDGGSDYDDDDDDDDSALEDGGFVRRGSSAVKAESQLANNVIEMMSAEMRKMRKENHDLREKMRRLKEKHKQAKKRLAEFLDLDQRPHTRMKIDAIELPRSSSPASAPPPPPSSTAMPFSSPPQPPPLISAAAVSPSLREARKYLPFLNHYNIPPERPFVIDNMFSHPISAVVVNGMEVSTPPLFLFTNDAFATMLQFLPSELAGSSLVGVWAQNAAIARRMAPVLVAKAPWSVSEVYRMSSLLRRRDGTTFRAVSHVQFFYDHSGMAKYSIAKMLKWKNDVLHEGEQFDSWVGIANLLQHGQLGATDGDSASSERDDMCYLAQLLFDAPPSDYAQFADYSHEDIHQPQHQHQVWDNI</sequence>
<keyword evidence="3" id="KW-0175">Coiled coil</keyword>
<feature type="region of interest" description="Disordered" evidence="4">
    <location>
        <begin position="1"/>
        <end position="26"/>
    </location>
</feature>
<evidence type="ECO:0000256" key="2">
    <source>
        <dbReference type="ARBA" id="ARBA00023242"/>
    </source>
</evidence>
<dbReference type="KEGG" id="acan:ACA1_325490"/>
<feature type="region of interest" description="Disordered" evidence="4">
    <location>
        <begin position="260"/>
        <end position="296"/>
    </location>
</feature>
<reference evidence="5 6" key="1">
    <citation type="journal article" date="2013" name="Genome Biol.">
        <title>Genome of Acanthamoeba castellanii highlights extensive lateral gene transfer and early evolution of tyrosine kinase signaling.</title>
        <authorList>
            <person name="Clarke M."/>
            <person name="Lohan A.J."/>
            <person name="Liu B."/>
            <person name="Lagkouvardos I."/>
            <person name="Roy S."/>
            <person name="Zafar N."/>
            <person name="Bertelli C."/>
            <person name="Schilde C."/>
            <person name="Kianianmomeni A."/>
            <person name="Burglin T.R."/>
            <person name="Frech C."/>
            <person name="Turcotte B."/>
            <person name="Kopec K.O."/>
            <person name="Synnott J.M."/>
            <person name="Choo C."/>
            <person name="Paponov I."/>
            <person name="Finkler A."/>
            <person name="Soon Heng Tan C."/>
            <person name="Hutchins A.P."/>
            <person name="Weinmeier T."/>
            <person name="Rattei T."/>
            <person name="Chu J.S."/>
            <person name="Gimenez G."/>
            <person name="Irimia M."/>
            <person name="Rigden D.J."/>
            <person name="Fitzpatrick D.A."/>
            <person name="Lorenzo-Morales J."/>
            <person name="Bateman A."/>
            <person name="Chiu C.H."/>
            <person name="Tang P."/>
            <person name="Hegemann P."/>
            <person name="Fromm H."/>
            <person name="Raoult D."/>
            <person name="Greub G."/>
            <person name="Miranda-Saavedra D."/>
            <person name="Chen N."/>
            <person name="Nash P."/>
            <person name="Ginger M.L."/>
            <person name="Horn M."/>
            <person name="Schaap P."/>
            <person name="Caler L."/>
            <person name="Loftus B."/>
        </authorList>
    </citation>
    <scope>NUCLEOTIDE SEQUENCE [LARGE SCALE GENOMIC DNA]</scope>
    <source>
        <strain evidence="5 6">Neff</strain>
    </source>
</reference>
<dbReference type="RefSeq" id="XP_004348351.1">
    <property type="nucleotide sequence ID" value="XM_004348301.1"/>
</dbReference>
<feature type="coiled-coil region" evidence="3">
    <location>
        <begin position="208"/>
        <end position="249"/>
    </location>
</feature>
<dbReference type="EMBL" id="KB007891">
    <property type="protein sequence ID" value="ELR21977.1"/>
    <property type="molecule type" value="Genomic_DNA"/>
</dbReference>
<feature type="compositionally biased region" description="Low complexity" evidence="4">
    <location>
        <begin position="85"/>
        <end position="95"/>
    </location>
</feature>
<evidence type="ECO:0000256" key="3">
    <source>
        <dbReference type="SAM" id="Coils"/>
    </source>
</evidence>
<dbReference type="VEuPathDB" id="AmoebaDB:ACA1_325490"/>
<feature type="compositionally biased region" description="Acidic residues" evidence="4">
    <location>
        <begin position="157"/>
        <end position="184"/>
    </location>
</feature>
<evidence type="ECO:0000256" key="4">
    <source>
        <dbReference type="SAM" id="MobiDB-lite"/>
    </source>
</evidence>
<evidence type="ECO:0000313" key="5">
    <source>
        <dbReference type="EMBL" id="ELR21977.1"/>
    </source>
</evidence>
<dbReference type="InterPro" id="IPR050335">
    <property type="entry name" value="ERT1_acuK_gluconeogen_tf"/>
</dbReference>
<keyword evidence="2" id="KW-0539">Nucleus</keyword>
<feature type="compositionally biased region" description="Basic and acidic residues" evidence="4">
    <location>
        <begin position="7"/>
        <end position="19"/>
    </location>
</feature>
<dbReference type="PANTHER" id="PTHR47659">
    <property type="entry name" value="ZN(II)2CYS6 TRANSCRIPTION FACTOR (EUROFUNG)-RELATED"/>
    <property type="match status" value="1"/>
</dbReference>
<evidence type="ECO:0000313" key="6">
    <source>
        <dbReference type="Proteomes" id="UP000011083"/>
    </source>
</evidence>
<dbReference type="InterPro" id="IPR036864">
    <property type="entry name" value="Zn2-C6_fun-type_DNA-bd_sf"/>
</dbReference>
<accession>L8H9Q3</accession>
<dbReference type="OrthoDB" id="1555531at2759"/>
<keyword evidence="1" id="KW-0479">Metal-binding</keyword>
<gene>
    <name evidence="5" type="ORF">ACA1_325490</name>
</gene>
<keyword evidence="6" id="KW-1185">Reference proteome</keyword>
<dbReference type="GO" id="GO:0000981">
    <property type="term" value="F:DNA-binding transcription factor activity, RNA polymerase II-specific"/>
    <property type="evidence" value="ECO:0007669"/>
    <property type="project" value="InterPro"/>
</dbReference>
<dbReference type="Proteomes" id="UP000011083">
    <property type="component" value="Unassembled WGS sequence"/>
</dbReference>
<dbReference type="CDD" id="cd00067">
    <property type="entry name" value="GAL4"/>
    <property type="match status" value="1"/>
</dbReference>
<evidence type="ECO:0000256" key="1">
    <source>
        <dbReference type="ARBA" id="ARBA00022723"/>
    </source>
</evidence>
<protein>
    <submittedName>
        <fullName evidence="5">Fungal Zn(2)-Cys(6) binuclear cluster domain containing protein</fullName>
    </submittedName>
</protein>
<dbReference type="SUPFAM" id="SSF57701">
    <property type="entry name" value="Zn2/Cys6 DNA-binding domain"/>
    <property type="match status" value="1"/>
</dbReference>
<feature type="region of interest" description="Disordered" evidence="4">
    <location>
        <begin position="63"/>
        <end position="197"/>
    </location>
</feature>
<dbReference type="GeneID" id="14922897"/>
<dbReference type="GO" id="GO:0008270">
    <property type="term" value="F:zinc ion binding"/>
    <property type="evidence" value="ECO:0007669"/>
    <property type="project" value="InterPro"/>
</dbReference>
<proteinExistence type="predicted"/>
<feature type="compositionally biased region" description="Basic and acidic residues" evidence="4">
    <location>
        <begin position="71"/>
        <end position="84"/>
    </location>
</feature>
<dbReference type="InterPro" id="IPR001138">
    <property type="entry name" value="Zn2Cys6_DnaBD"/>
</dbReference>
<dbReference type="PANTHER" id="PTHR47659:SF4">
    <property type="entry name" value="ZN(II)2CYS6 TRANSCRIPTION FACTOR (EUROFUNG)"/>
    <property type="match status" value="1"/>
</dbReference>
<name>L8H9Q3_ACACF</name>
<dbReference type="AlphaFoldDB" id="L8H9Q3"/>
<organism evidence="5 6">
    <name type="scientific">Acanthamoeba castellanii (strain ATCC 30010 / Neff)</name>
    <dbReference type="NCBI Taxonomy" id="1257118"/>
    <lineage>
        <taxon>Eukaryota</taxon>
        <taxon>Amoebozoa</taxon>
        <taxon>Discosea</taxon>
        <taxon>Longamoebia</taxon>
        <taxon>Centramoebida</taxon>
        <taxon>Acanthamoebidae</taxon>
        <taxon>Acanthamoeba</taxon>
    </lineage>
</organism>